<dbReference type="EMBL" id="LR881467">
    <property type="protein sequence ID" value="CAD5318728.1"/>
    <property type="molecule type" value="Genomic_DNA"/>
</dbReference>
<reference evidence="1 2" key="1">
    <citation type="submission" date="2020-09" db="EMBL/GenBank/DDBJ databases">
        <authorList>
            <person name="Ashkenazy H."/>
        </authorList>
    </citation>
    <scope>NUCLEOTIDE SEQUENCE [LARGE SCALE GENOMIC DNA]</scope>
    <source>
        <strain evidence="2">cv. Cdm-0</strain>
    </source>
</reference>
<name>A0A7G2E9P2_ARATH</name>
<dbReference type="Proteomes" id="UP000516314">
    <property type="component" value="Chromosome 2"/>
</dbReference>
<gene>
    <name evidence="1" type="ORF">AT9943_LOCUS6942</name>
</gene>
<organism evidence="1 2">
    <name type="scientific">Arabidopsis thaliana</name>
    <name type="common">Mouse-ear cress</name>
    <dbReference type="NCBI Taxonomy" id="3702"/>
    <lineage>
        <taxon>Eukaryota</taxon>
        <taxon>Viridiplantae</taxon>
        <taxon>Streptophyta</taxon>
        <taxon>Embryophyta</taxon>
        <taxon>Tracheophyta</taxon>
        <taxon>Spermatophyta</taxon>
        <taxon>Magnoliopsida</taxon>
        <taxon>eudicotyledons</taxon>
        <taxon>Gunneridae</taxon>
        <taxon>Pentapetalae</taxon>
        <taxon>rosids</taxon>
        <taxon>malvids</taxon>
        <taxon>Brassicales</taxon>
        <taxon>Brassicaceae</taxon>
        <taxon>Camelineae</taxon>
        <taxon>Arabidopsis</taxon>
    </lineage>
</organism>
<dbReference type="AlphaFoldDB" id="A0A7G2E9P2"/>
<proteinExistence type="predicted"/>
<accession>A0A7G2E9P2</accession>
<evidence type="ECO:0000313" key="2">
    <source>
        <dbReference type="Proteomes" id="UP000516314"/>
    </source>
</evidence>
<protein>
    <submittedName>
        <fullName evidence="1">(thale cress) hypothetical protein</fullName>
    </submittedName>
</protein>
<sequence>MNIIGGYLMQPYRWIDVVVIDDVYRINLGIGQDNEFGTGARQVIVDESLVVEKRVPVFRHGSESNKRYRWQTREYVFLQLPRKSHEVFCS</sequence>
<evidence type="ECO:0000313" key="1">
    <source>
        <dbReference type="EMBL" id="CAD5318728.1"/>
    </source>
</evidence>